<dbReference type="SUPFAM" id="SSF51726">
    <property type="entry name" value="UROD/MetE-like"/>
    <property type="match status" value="1"/>
</dbReference>
<evidence type="ECO:0000259" key="1">
    <source>
        <dbReference type="Pfam" id="PF08267"/>
    </source>
</evidence>
<keyword evidence="2" id="KW-0808">Transferase</keyword>
<dbReference type="RefSeq" id="WP_089671559.1">
    <property type="nucleotide sequence ID" value="NZ_CP024845.1"/>
</dbReference>
<dbReference type="Gene3D" id="3.20.20.210">
    <property type="match status" value="1"/>
</dbReference>
<dbReference type="STRING" id="1073996.SAMN05444271_106109"/>
<organism evidence="2 3">
    <name type="scientific">Halohasta litchfieldiae</name>
    <dbReference type="NCBI Taxonomy" id="1073996"/>
    <lineage>
        <taxon>Archaea</taxon>
        <taxon>Methanobacteriati</taxon>
        <taxon>Methanobacteriota</taxon>
        <taxon>Stenosarchaea group</taxon>
        <taxon>Halobacteria</taxon>
        <taxon>Halobacteriales</taxon>
        <taxon>Haloferacaceae</taxon>
        <taxon>Halohasta</taxon>
    </lineage>
</organism>
<evidence type="ECO:0000313" key="2">
    <source>
        <dbReference type="EMBL" id="SEI72168.1"/>
    </source>
</evidence>
<proteinExistence type="predicted"/>
<dbReference type="KEGG" id="hae:halTADL_0179"/>
<protein>
    <submittedName>
        <fullName evidence="2">5-methyltetrahydropteroyltriglutamate--homocysteine methyltransferase</fullName>
    </submittedName>
</protein>
<evidence type="ECO:0000313" key="3">
    <source>
        <dbReference type="Proteomes" id="UP000198888"/>
    </source>
</evidence>
<dbReference type="AlphaFoldDB" id="A0A1H6SW37"/>
<dbReference type="OrthoDB" id="33991at2157"/>
<dbReference type="EMBL" id="FNYR01000006">
    <property type="protein sequence ID" value="SEI72168.1"/>
    <property type="molecule type" value="Genomic_DNA"/>
</dbReference>
<dbReference type="GO" id="GO:0003871">
    <property type="term" value="F:5-methyltetrahydropteroyltriglutamate-homocysteine S-methyltransferase activity"/>
    <property type="evidence" value="ECO:0007669"/>
    <property type="project" value="InterPro"/>
</dbReference>
<sequence>MTERVATTPGLFPLPDQAKQQLSDLKGHQKHDLISGAESAQIASAYEEYRGEVIGQQQSTGLDRIVEGQLRWDDMLAHPLTTHDNVNPDGIVRYYDNNNFYRDPVVEGDLTFSGDVAGELEAAAELLGEDDSLQATLPGPYSLMDLATDDHYGDEGDFFEAIADFLGGEVEAFPDHETLFLLEPSLVENPPDEDTQNQLAEAVDTVASQTDADVVVHTYFGALDEKTYAHLMDADVEALGFDLVAGDRDQTLSNITEFGTKDAAALGIADGQNTLVESPETLEERVDWFNDQIPVQEFDRLYLTTNTEPFYLPVNKHREKLAAIAAAANNTDTEEEVTA</sequence>
<name>A0A1H6SW37_9EURY</name>
<dbReference type="GO" id="GO:0032259">
    <property type="term" value="P:methylation"/>
    <property type="evidence" value="ECO:0007669"/>
    <property type="project" value="UniProtKB-KW"/>
</dbReference>
<keyword evidence="3" id="KW-1185">Reference proteome</keyword>
<gene>
    <name evidence="2" type="ORF">SAMN05444271_106109</name>
</gene>
<dbReference type="Proteomes" id="UP000198888">
    <property type="component" value="Unassembled WGS sequence"/>
</dbReference>
<dbReference type="GO" id="GO:0008652">
    <property type="term" value="P:amino acid biosynthetic process"/>
    <property type="evidence" value="ECO:0007669"/>
    <property type="project" value="InterPro"/>
</dbReference>
<feature type="domain" description="Cobalamin-independent methionine synthase MetE N-terminal" evidence="1">
    <location>
        <begin position="86"/>
        <end position="276"/>
    </location>
</feature>
<dbReference type="InterPro" id="IPR038071">
    <property type="entry name" value="UROD/MetE-like_sf"/>
</dbReference>
<reference evidence="2 3" key="1">
    <citation type="submission" date="2016-10" db="EMBL/GenBank/DDBJ databases">
        <authorList>
            <person name="de Groot N.N."/>
        </authorList>
    </citation>
    <scope>NUCLEOTIDE SEQUENCE [LARGE SCALE GENOMIC DNA]</scope>
    <source>
        <strain evidence="2 3">DSM 22187</strain>
    </source>
</reference>
<dbReference type="InterPro" id="IPR013215">
    <property type="entry name" value="Cbl-indep_Met_Synth_N"/>
</dbReference>
<keyword evidence="2" id="KW-0489">Methyltransferase</keyword>
<dbReference type="GeneID" id="35001011"/>
<dbReference type="GO" id="GO:0008270">
    <property type="term" value="F:zinc ion binding"/>
    <property type="evidence" value="ECO:0007669"/>
    <property type="project" value="InterPro"/>
</dbReference>
<accession>A0A1H6SW37</accession>
<accession>A0A2H4PY14</accession>
<dbReference type="Pfam" id="PF08267">
    <property type="entry name" value="Meth_synt_1"/>
    <property type="match status" value="1"/>
</dbReference>